<dbReference type="GO" id="GO:0016020">
    <property type="term" value="C:membrane"/>
    <property type="evidence" value="ECO:0007669"/>
    <property type="project" value="UniProtKB-SubCell"/>
</dbReference>
<feature type="transmembrane region" description="Helical" evidence="8">
    <location>
        <begin position="6"/>
        <end position="24"/>
    </location>
</feature>
<keyword evidence="8" id="KW-0472">Membrane</keyword>
<comment type="catalytic activity">
    <reaction evidence="1">
        <text>ATP + protein L-histidine = ADP + protein N-phospho-L-histidine.</text>
        <dbReference type="EC" id="2.7.13.3"/>
    </reaction>
</comment>
<dbReference type="SUPFAM" id="SSF158472">
    <property type="entry name" value="HAMP domain-like"/>
    <property type="match status" value="1"/>
</dbReference>
<dbReference type="AlphaFoldDB" id="A0AAJ0N4Y5"/>
<evidence type="ECO:0000256" key="3">
    <source>
        <dbReference type="ARBA" id="ARBA00012438"/>
    </source>
</evidence>
<dbReference type="InterPro" id="IPR003594">
    <property type="entry name" value="HATPase_dom"/>
</dbReference>
<dbReference type="PROSITE" id="PS50109">
    <property type="entry name" value="HIS_KIN"/>
    <property type="match status" value="1"/>
</dbReference>
<comment type="caution">
    <text evidence="11">The sequence shown here is derived from an EMBL/GenBank/DDBJ whole genome shotgun (WGS) entry which is preliminary data.</text>
</comment>
<proteinExistence type="predicted"/>
<dbReference type="SMART" id="SM00388">
    <property type="entry name" value="HisKA"/>
    <property type="match status" value="1"/>
</dbReference>
<evidence type="ECO:0000256" key="5">
    <source>
        <dbReference type="ARBA" id="ARBA00022679"/>
    </source>
</evidence>
<evidence type="ECO:0000256" key="6">
    <source>
        <dbReference type="ARBA" id="ARBA00022777"/>
    </source>
</evidence>
<dbReference type="RefSeq" id="WP_039422173.1">
    <property type="nucleotide sequence ID" value="NZ_JAJIVG010000007.1"/>
</dbReference>
<dbReference type="SUPFAM" id="SSF55874">
    <property type="entry name" value="ATPase domain of HSP90 chaperone/DNA topoisomerase II/histidine kinase"/>
    <property type="match status" value="1"/>
</dbReference>
<reference evidence="11 12" key="1">
    <citation type="submission" date="2014-11" db="EMBL/GenBank/DDBJ databases">
        <title>Draft Genome Sequences of Xanthomonas vesicatoria Strains from the Balkan Peninsula.</title>
        <authorList>
            <person name="Vancheva T."/>
            <person name="Lefeuvre P."/>
            <person name="Bogatzevska N."/>
            <person name="Moncheva P."/>
            <person name="Koebnik R."/>
        </authorList>
    </citation>
    <scope>NUCLEOTIDE SEQUENCE [LARGE SCALE GENOMIC DNA]</scope>
    <source>
        <strain evidence="11 12">53M</strain>
    </source>
</reference>
<evidence type="ECO:0000313" key="11">
    <source>
        <dbReference type="EMBL" id="KHM96550.1"/>
    </source>
</evidence>
<dbReference type="InterPro" id="IPR003660">
    <property type="entry name" value="HAMP_dom"/>
</dbReference>
<accession>A0AAJ0N4Y5</accession>
<evidence type="ECO:0000313" key="12">
    <source>
        <dbReference type="Proteomes" id="UP000030969"/>
    </source>
</evidence>
<feature type="domain" description="Histidine kinase" evidence="9">
    <location>
        <begin position="424"/>
        <end position="633"/>
    </location>
</feature>
<dbReference type="Pfam" id="PF00672">
    <property type="entry name" value="HAMP"/>
    <property type="match status" value="1"/>
</dbReference>
<evidence type="ECO:0000256" key="1">
    <source>
        <dbReference type="ARBA" id="ARBA00000085"/>
    </source>
</evidence>
<comment type="subcellular location">
    <subcellularLocation>
        <location evidence="2">Membrane</location>
    </subcellularLocation>
</comment>
<gene>
    <name evidence="11" type="ORF">OR61_06135</name>
</gene>
<dbReference type="EC" id="2.7.13.3" evidence="3"/>
<dbReference type="PANTHER" id="PTHR43547:SF2">
    <property type="entry name" value="HYBRID SIGNAL TRANSDUCTION HISTIDINE KINASE C"/>
    <property type="match status" value="1"/>
</dbReference>
<dbReference type="GO" id="GO:0000155">
    <property type="term" value="F:phosphorelay sensor kinase activity"/>
    <property type="evidence" value="ECO:0007669"/>
    <property type="project" value="InterPro"/>
</dbReference>
<sequence length="650" mass="71002">MVKAKIYAGIAIIVAFGVMSMLYVHRGLDEVVGHLTKLEQIDAPFSIAALEMEKNVGEYAYGVLQYVAQPLPDIRAETANDSADFSRYHANYMQLSSTEREIELGRHLAAEFKTLSGIGTTLMEKRDALDASFERITGLLNQIDALADHRMLAVAPSREPARRQTLVAIGNLESQAARTGFWLSAYARRPTAQATSQLLEKVAELDSAVAGYRRLSLGPEERRLAAEVETLRVQVRHGVDELLAGEDAINTMAMQFVRLQNAIDDVSDEEIEPLAAKGLTAPQKEADRIAVRVLNMLGYAIPLYLVVALVVGALLIMTVVRPLRRLASGTKAIGDGDLAYRIIEHGKDEFDALAQQFNLMVARLQESTVSKALLEASEQKLRLTVSELRQEIEERELSERERAKLQAELRRSEAMAAIGALMAGVAHEVRNPLFGISSTLDAMEAGSNHVGGRHREVLRREVRRLNKLMTDLLEYDRPPTDTFASGRLGTVIAEASHICGATADAAEVAIVNQVDTCDGAMQMNHGRMLQVFVNLIENAVQHAPAGSEVTISASMIEDNGQRLVECCVQDRGAGFATDDLPFLFDPFFTRRRKGTGLGLAIVQRIVEQHKGTIAAHNSAQGGAVMVLRLPLIASSHDGEPVVVTDDTGND</sequence>
<dbReference type="PRINTS" id="PR00344">
    <property type="entry name" value="BCTRLSENSOR"/>
</dbReference>
<dbReference type="Gene3D" id="3.30.565.10">
    <property type="entry name" value="Histidine kinase-like ATPase, C-terminal domain"/>
    <property type="match status" value="1"/>
</dbReference>
<protein>
    <recommendedName>
        <fullName evidence="3">histidine kinase</fullName>
        <ecNumber evidence="3">2.7.13.3</ecNumber>
    </recommendedName>
</protein>
<feature type="transmembrane region" description="Helical" evidence="8">
    <location>
        <begin position="297"/>
        <end position="320"/>
    </location>
</feature>
<evidence type="ECO:0000259" key="9">
    <source>
        <dbReference type="PROSITE" id="PS50109"/>
    </source>
</evidence>
<dbReference type="InterPro" id="IPR004358">
    <property type="entry name" value="Sig_transdc_His_kin-like_C"/>
</dbReference>
<dbReference type="SMART" id="SM00304">
    <property type="entry name" value="HAMP"/>
    <property type="match status" value="1"/>
</dbReference>
<evidence type="ECO:0000256" key="7">
    <source>
        <dbReference type="SAM" id="Coils"/>
    </source>
</evidence>
<dbReference type="CDD" id="cd00082">
    <property type="entry name" value="HisKA"/>
    <property type="match status" value="1"/>
</dbReference>
<dbReference type="Pfam" id="PF00512">
    <property type="entry name" value="HisKA"/>
    <property type="match status" value="1"/>
</dbReference>
<evidence type="ECO:0000256" key="2">
    <source>
        <dbReference type="ARBA" id="ARBA00004370"/>
    </source>
</evidence>
<keyword evidence="6 11" id="KW-0418">Kinase</keyword>
<dbReference type="InterPro" id="IPR003661">
    <property type="entry name" value="HisK_dim/P_dom"/>
</dbReference>
<evidence type="ECO:0000259" key="10">
    <source>
        <dbReference type="PROSITE" id="PS50885"/>
    </source>
</evidence>
<dbReference type="Gene3D" id="1.10.287.130">
    <property type="match status" value="1"/>
</dbReference>
<dbReference type="InterPro" id="IPR036890">
    <property type="entry name" value="HATPase_C_sf"/>
</dbReference>
<name>A0AAJ0N4Y5_9XANT</name>
<keyword evidence="5" id="KW-0808">Transferase</keyword>
<dbReference type="InterPro" id="IPR005467">
    <property type="entry name" value="His_kinase_dom"/>
</dbReference>
<dbReference type="PROSITE" id="PS50885">
    <property type="entry name" value="HAMP"/>
    <property type="match status" value="1"/>
</dbReference>
<keyword evidence="4" id="KW-0597">Phosphoprotein</keyword>
<dbReference type="CDD" id="cd06225">
    <property type="entry name" value="HAMP"/>
    <property type="match status" value="1"/>
</dbReference>
<dbReference type="PANTHER" id="PTHR43547">
    <property type="entry name" value="TWO-COMPONENT HISTIDINE KINASE"/>
    <property type="match status" value="1"/>
</dbReference>
<evidence type="ECO:0000256" key="8">
    <source>
        <dbReference type="SAM" id="Phobius"/>
    </source>
</evidence>
<keyword evidence="7" id="KW-0175">Coiled coil</keyword>
<feature type="domain" description="HAMP" evidence="10">
    <location>
        <begin position="317"/>
        <end position="369"/>
    </location>
</feature>
<dbReference type="Pfam" id="PF02518">
    <property type="entry name" value="HATPase_c"/>
    <property type="match status" value="1"/>
</dbReference>
<organism evidence="11 12">
    <name type="scientific">Xanthomonas vesicatoria</name>
    <dbReference type="NCBI Taxonomy" id="56460"/>
    <lineage>
        <taxon>Bacteria</taxon>
        <taxon>Pseudomonadati</taxon>
        <taxon>Pseudomonadota</taxon>
        <taxon>Gammaproteobacteria</taxon>
        <taxon>Lysobacterales</taxon>
        <taxon>Lysobacteraceae</taxon>
        <taxon>Xanthomonas</taxon>
    </lineage>
</organism>
<dbReference type="Gene3D" id="6.10.340.10">
    <property type="match status" value="1"/>
</dbReference>
<keyword evidence="8" id="KW-1133">Transmembrane helix</keyword>
<feature type="coiled-coil region" evidence="7">
    <location>
        <begin position="371"/>
        <end position="415"/>
    </location>
</feature>
<evidence type="ECO:0000256" key="4">
    <source>
        <dbReference type="ARBA" id="ARBA00022553"/>
    </source>
</evidence>
<dbReference type="SUPFAM" id="SSF47384">
    <property type="entry name" value="Homodimeric domain of signal transducing histidine kinase"/>
    <property type="match status" value="1"/>
</dbReference>
<dbReference type="InterPro" id="IPR036097">
    <property type="entry name" value="HisK_dim/P_sf"/>
</dbReference>
<dbReference type="SMART" id="SM00387">
    <property type="entry name" value="HATPase_c"/>
    <property type="match status" value="1"/>
</dbReference>
<dbReference type="EMBL" id="JSYJ01000025">
    <property type="protein sequence ID" value="KHM96550.1"/>
    <property type="molecule type" value="Genomic_DNA"/>
</dbReference>
<keyword evidence="8" id="KW-0812">Transmembrane</keyword>
<dbReference type="Proteomes" id="UP000030969">
    <property type="component" value="Unassembled WGS sequence"/>
</dbReference>